<dbReference type="EMBL" id="CAJOAY010000683">
    <property type="protein sequence ID" value="CAF3715440.1"/>
    <property type="molecule type" value="Genomic_DNA"/>
</dbReference>
<organism evidence="1 2">
    <name type="scientific">Adineta steineri</name>
    <dbReference type="NCBI Taxonomy" id="433720"/>
    <lineage>
        <taxon>Eukaryota</taxon>
        <taxon>Metazoa</taxon>
        <taxon>Spiralia</taxon>
        <taxon>Gnathifera</taxon>
        <taxon>Rotifera</taxon>
        <taxon>Eurotatoria</taxon>
        <taxon>Bdelloidea</taxon>
        <taxon>Adinetida</taxon>
        <taxon>Adinetidae</taxon>
        <taxon>Adineta</taxon>
    </lineage>
</organism>
<name>A0A818VT51_9BILA</name>
<protein>
    <submittedName>
        <fullName evidence="1">Uncharacterized protein</fullName>
    </submittedName>
</protein>
<reference evidence="1" key="1">
    <citation type="submission" date="2021-02" db="EMBL/GenBank/DDBJ databases">
        <authorList>
            <person name="Nowell W R."/>
        </authorList>
    </citation>
    <scope>NUCLEOTIDE SEQUENCE</scope>
</reference>
<evidence type="ECO:0000313" key="2">
    <source>
        <dbReference type="Proteomes" id="UP000663881"/>
    </source>
</evidence>
<dbReference type="Proteomes" id="UP000663881">
    <property type="component" value="Unassembled WGS sequence"/>
</dbReference>
<dbReference type="AlphaFoldDB" id="A0A818VT51"/>
<dbReference type="InterPro" id="IPR029044">
    <property type="entry name" value="Nucleotide-diphossugar_trans"/>
</dbReference>
<dbReference type="SUPFAM" id="SSF53448">
    <property type="entry name" value="Nucleotide-diphospho-sugar transferases"/>
    <property type="match status" value="1"/>
</dbReference>
<comment type="caution">
    <text evidence="1">The sequence shown here is derived from an EMBL/GenBank/DDBJ whole genome shotgun (WGS) entry which is preliminary data.</text>
</comment>
<evidence type="ECO:0000313" key="1">
    <source>
        <dbReference type="EMBL" id="CAF3715440.1"/>
    </source>
</evidence>
<sequence length="212" mass="24789">MTFQYYSRKTLLWIILCLILLLSAYVFKNANIIHTPDLILPLSSISGLPLNSTPSEAFVTVYCGNSIYFCKFYVIVHSQVDYGIYLDADTLVNWNVDILFNLLHRWPYPFLQRAHNLMRQNNFLGANFDETAYESNQMICHKYCHTAFVFVHGSKKVHEMRTLVERLKQHAGAPFIQTLRHGFHYLNETEYTCCYPDSQRSSIHPLLCEHRV</sequence>
<accession>A0A818VT51</accession>
<gene>
    <name evidence="1" type="ORF">OKA104_LOCUS13485</name>
</gene>
<proteinExistence type="predicted"/>